<evidence type="ECO:0000313" key="4">
    <source>
        <dbReference type="Proteomes" id="UP001188597"/>
    </source>
</evidence>
<feature type="transmembrane region" description="Helical" evidence="2">
    <location>
        <begin position="201"/>
        <end position="224"/>
    </location>
</feature>
<feature type="compositionally biased region" description="Pro residues" evidence="1">
    <location>
        <begin position="14"/>
        <end position="24"/>
    </location>
</feature>
<comment type="caution">
    <text evidence="3">The sequence shown here is derived from an EMBL/GenBank/DDBJ whole genome shotgun (WGS) entry which is preliminary data.</text>
</comment>
<feature type="transmembrane region" description="Helical" evidence="2">
    <location>
        <begin position="148"/>
        <end position="171"/>
    </location>
</feature>
<feature type="transmembrane region" description="Helical" evidence="2">
    <location>
        <begin position="118"/>
        <end position="142"/>
    </location>
</feature>
<keyword evidence="2" id="KW-1133">Transmembrane helix</keyword>
<feature type="region of interest" description="Disordered" evidence="1">
    <location>
        <begin position="1"/>
        <end position="27"/>
    </location>
</feature>
<reference evidence="3" key="1">
    <citation type="submission" date="2022-12" db="EMBL/GenBank/DDBJ databases">
        <title>Draft genome assemblies for two species of Escallonia (Escalloniales).</title>
        <authorList>
            <person name="Chanderbali A."/>
            <person name="Dervinis C."/>
            <person name="Anghel I."/>
            <person name="Soltis D."/>
            <person name="Soltis P."/>
            <person name="Zapata F."/>
        </authorList>
    </citation>
    <scope>NUCLEOTIDE SEQUENCE</scope>
    <source>
        <strain evidence="3">UCBG64.0493</strain>
        <tissue evidence="3">Leaf</tissue>
    </source>
</reference>
<evidence type="ECO:0000313" key="3">
    <source>
        <dbReference type="EMBL" id="KAK3017070.1"/>
    </source>
</evidence>
<organism evidence="3 4">
    <name type="scientific">Escallonia herrerae</name>
    <dbReference type="NCBI Taxonomy" id="1293975"/>
    <lineage>
        <taxon>Eukaryota</taxon>
        <taxon>Viridiplantae</taxon>
        <taxon>Streptophyta</taxon>
        <taxon>Embryophyta</taxon>
        <taxon>Tracheophyta</taxon>
        <taxon>Spermatophyta</taxon>
        <taxon>Magnoliopsida</taxon>
        <taxon>eudicotyledons</taxon>
        <taxon>Gunneridae</taxon>
        <taxon>Pentapetalae</taxon>
        <taxon>asterids</taxon>
        <taxon>campanulids</taxon>
        <taxon>Escalloniales</taxon>
        <taxon>Escalloniaceae</taxon>
        <taxon>Escallonia</taxon>
    </lineage>
</organism>
<dbReference type="PANTHER" id="PTHR34548:SF2">
    <property type="entry name" value="PROTEIN TIC 21, CHLOROPLASTIC"/>
    <property type="match status" value="1"/>
</dbReference>
<keyword evidence="4" id="KW-1185">Reference proteome</keyword>
<evidence type="ECO:0000256" key="2">
    <source>
        <dbReference type="SAM" id="Phobius"/>
    </source>
</evidence>
<feature type="compositionally biased region" description="Low complexity" evidence="1">
    <location>
        <begin position="1"/>
        <end position="13"/>
    </location>
</feature>
<dbReference type="Proteomes" id="UP001188597">
    <property type="component" value="Unassembled WGS sequence"/>
</dbReference>
<dbReference type="InterPro" id="IPR022051">
    <property type="entry name" value="DUF3611"/>
</dbReference>
<dbReference type="AlphaFoldDB" id="A0AA89AVS7"/>
<gene>
    <name evidence="3" type="ORF">RJ639_007001</name>
</gene>
<accession>A0AA89AVS7</accession>
<keyword evidence="2" id="KW-0472">Membrane</keyword>
<dbReference type="Pfam" id="PF12263">
    <property type="entry name" value="DUF3611"/>
    <property type="match status" value="1"/>
</dbReference>
<evidence type="ECO:0000256" key="1">
    <source>
        <dbReference type="SAM" id="MobiDB-lite"/>
    </source>
</evidence>
<name>A0AA89AVS7_9ASTE</name>
<evidence type="ECO:0008006" key="5">
    <source>
        <dbReference type="Google" id="ProtNLM"/>
    </source>
</evidence>
<protein>
    <recommendedName>
        <fullName evidence="5">Protein TIC 21, chloroplastic</fullName>
    </recommendedName>
</protein>
<keyword evidence="2" id="KW-0812">Transmembrane</keyword>
<sequence length="290" mass="30497">MQTLLLPASLSGTAPPPAPLPSPPLGAKSLPFIRHRPTLSFKLPSSLSSFSHQPLSCTTSTYLSSRHITLNRRTNPLASAAASAAYTSPNDDSDNAKLAQVAKRLERTSRYFKRLGSFGFWGQLVCTIVAAVILSFSVIITGKITSPATFYATAGGIAAAFISVFWSFGYIRLSDKLRRTANDPSKAPPRADVVKSLKNGIVVNLLGMGAAILGMQATVGLLVAKALTTSANPYYQGIAPGSSPVLALDVFLVQASANTILSHFLGLASSLELLRSVTLPSETSPVPKVA</sequence>
<dbReference type="PANTHER" id="PTHR34548">
    <property type="entry name" value="PROTEIN TIC 21, CHLOROPLASTIC"/>
    <property type="match status" value="1"/>
</dbReference>
<dbReference type="EMBL" id="JAVXUP010001027">
    <property type="protein sequence ID" value="KAK3017070.1"/>
    <property type="molecule type" value="Genomic_DNA"/>
</dbReference>
<proteinExistence type="predicted"/>